<dbReference type="RefSeq" id="XP_022285309.1">
    <property type="nucleotide sequence ID" value="XM_022429637.1"/>
</dbReference>
<comment type="caution">
    <text evidence="2">The sequence shown here is derived from an EMBL/GenBank/DDBJ whole genome shotgun (WGS) entry which is preliminary data.</text>
</comment>
<feature type="compositionally biased region" description="Basic and acidic residues" evidence="1">
    <location>
        <begin position="159"/>
        <end position="172"/>
    </location>
</feature>
<accession>A0A219APV3</accession>
<dbReference type="Proteomes" id="UP000078397">
    <property type="component" value="Unassembled WGS sequence"/>
</dbReference>
<protein>
    <submittedName>
        <fullName evidence="2">Uncharacterized protein</fullName>
    </submittedName>
</protein>
<dbReference type="GeneID" id="33936857"/>
<evidence type="ECO:0000313" key="3">
    <source>
        <dbReference type="Proteomes" id="UP000078397"/>
    </source>
</evidence>
<feature type="region of interest" description="Disordered" evidence="1">
    <location>
        <begin position="159"/>
        <end position="180"/>
    </location>
</feature>
<proteinExistence type="predicted"/>
<keyword evidence="3" id="KW-1185">Reference proteome</keyword>
<dbReference type="KEGG" id="pchm:VFPPC_17969"/>
<dbReference type="AlphaFoldDB" id="A0A219APV3"/>
<reference evidence="2 3" key="1">
    <citation type="journal article" date="2016" name="PLoS Pathog.">
        <title>Biosynthesis of antibiotic leucinostatins in bio-control fungus Purpureocillium lilacinum and their inhibition on phytophthora revealed by genome mining.</title>
        <authorList>
            <person name="Wang G."/>
            <person name="Liu Z."/>
            <person name="Lin R."/>
            <person name="Li E."/>
            <person name="Mao Z."/>
            <person name="Ling J."/>
            <person name="Yang Y."/>
            <person name="Yin W.B."/>
            <person name="Xie B."/>
        </authorList>
    </citation>
    <scope>NUCLEOTIDE SEQUENCE [LARGE SCALE GENOMIC DNA]</scope>
    <source>
        <strain evidence="2">170</strain>
    </source>
</reference>
<name>A0A219APV3_METCM</name>
<dbReference type="EMBL" id="LSBJ02000005">
    <property type="protein sequence ID" value="OWT42838.1"/>
    <property type="molecule type" value="Genomic_DNA"/>
</dbReference>
<organism evidence="2 3">
    <name type="scientific">Pochonia chlamydosporia 170</name>
    <dbReference type="NCBI Taxonomy" id="1380566"/>
    <lineage>
        <taxon>Eukaryota</taxon>
        <taxon>Fungi</taxon>
        <taxon>Dikarya</taxon>
        <taxon>Ascomycota</taxon>
        <taxon>Pezizomycotina</taxon>
        <taxon>Sordariomycetes</taxon>
        <taxon>Hypocreomycetidae</taxon>
        <taxon>Hypocreales</taxon>
        <taxon>Clavicipitaceae</taxon>
        <taxon>Pochonia</taxon>
    </lineage>
</organism>
<evidence type="ECO:0000256" key="1">
    <source>
        <dbReference type="SAM" id="MobiDB-lite"/>
    </source>
</evidence>
<evidence type="ECO:0000313" key="2">
    <source>
        <dbReference type="EMBL" id="OWT42838.1"/>
    </source>
</evidence>
<gene>
    <name evidence="2" type="ORF">VFPPC_17969</name>
</gene>
<sequence length="180" mass="20410">MKCTDGIFHPTHLQVSQHRQTGMGMAHNTFPHDLLSHRTRRFGLLLHTYRGILGSHHPCLVIARVKSGLSKRSHNTPYSFTEHRAAIAPRRHSITQHYTIRYREGRRPERCWLRKSSTSRARFRTNPHVIHPSGLGTRLLVLPVGTFINGLFSAFGTDHGDGPARDQGHTDGRASVSRLF</sequence>